<sequence length="75" mass="8462">SKKRKVWQDGFLEVNNRKVQLFADEDGRPSKSAIDEMFLGNQRSIESGSVMELPGFLVDPDDIIDEVSLYDTVSV</sequence>
<evidence type="ECO:0000313" key="2">
    <source>
        <dbReference type="EMBL" id="KMS93888.1"/>
    </source>
</evidence>
<protein>
    <recommendedName>
        <fullName evidence="1">5'-3' DNA helicase ZGRF1-like N-terminal domain-containing protein</fullName>
    </recommendedName>
</protein>
<evidence type="ECO:0000259" key="1">
    <source>
        <dbReference type="Pfam" id="PF10382"/>
    </source>
</evidence>
<gene>
    <name evidence="2" type="ORF">BVRB_026910</name>
</gene>
<dbReference type="Gramene" id="KMS93888">
    <property type="protein sequence ID" value="KMS93888"/>
    <property type="gene ID" value="BVRB_026910"/>
</dbReference>
<dbReference type="AlphaFoldDB" id="A0A0J8B1W0"/>
<organism evidence="2 3">
    <name type="scientific">Beta vulgaris subsp. vulgaris</name>
    <name type="common">Beet</name>
    <dbReference type="NCBI Taxonomy" id="3555"/>
    <lineage>
        <taxon>Eukaryota</taxon>
        <taxon>Viridiplantae</taxon>
        <taxon>Streptophyta</taxon>
        <taxon>Embryophyta</taxon>
        <taxon>Tracheophyta</taxon>
        <taxon>Spermatophyta</taxon>
        <taxon>Magnoliopsida</taxon>
        <taxon>eudicotyledons</taxon>
        <taxon>Gunneridae</taxon>
        <taxon>Pentapetalae</taxon>
        <taxon>Caryophyllales</taxon>
        <taxon>Chenopodiaceae</taxon>
        <taxon>Betoideae</taxon>
        <taxon>Beta</taxon>
    </lineage>
</organism>
<keyword evidence="3" id="KW-1185">Reference proteome</keyword>
<dbReference type="Proteomes" id="UP000035740">
    <property type="component" value="Unassembled WGS sequence"/>
</dbReference>
<name>A0A0J8B1W0_BETVV</name>
<dbReference type="InterPro" id="IPR018838">
    <property type="entry name" value="ZGRF1-like_N"/>
</dbReference>
<accession>A0A0J8B1W0</accession>
<feature type="non-terminal residue" evidence="2">
    <location>
        <position position="1"/>
    </location>
</feature>
<feature type="domain" description="5'-3' DNA helicase ZGRF1-like N-terminal" evidence="1">
    <location>
        <begin position="2"/>
        <end position="66"/>
    </location>
</feature>
<dbReference type="Pfam" id="PF10382">
    <property type="entry name" value="ZGRF1-like_N"/>
    <property type="match status" value="1"/>
</dbReference>
<evidence type="ECO:0000313" key="3">
    <source>
        <dbReference type="Proteomes" id="UP000035740"/>
    </source>
</evidence>
<reference evidence="2 3" key="1">
    <citation type="journal article" date="2014" name="Nature">
        <title>The genome of the recently domesticated crop plant sugar beet (Beta vulgaris).</title>
        <authorList>
            <person name="Dohm J.C."/>
            <person name="Minoche A.E."/>
            <person name="Holtgrawe D."/>
            <person name="Capella-Gutierrez S."/>
            <person name="Zakrzewski F."/>
            <person name="Tafer H."/>
            <person name="Rupp O."/>
            <person name="Sorensen T.R."/>
            <person name="Stracke R."/>
            <person name="Reinhardt R."/>
            <person name="Goesmann A."/>
            <person name="Kraft T."/>
            <person name="Schulz B."/>
            <person name="Stadler P.F."/>
            <person name="Schmidt T."/>
            <person name="Gabaldon T."/>
            <person name="Lehrach H."/>
            <person name="Weisshaar B."/>
            <person name="Himmelbauer H."/>
        </authorList>
    </citation>
    <scope>NUCLEOTIDE SEQUENCE [LARGE SCALE GENOMIC DNA]</scope>
    <source>
        <tissue evidence="2">Taproot</tissue>
    </source>
</reference>
<dbReference type="EMBL" id="KQ097981">
    <property type="protein sequence ID" value="KMS93888.1"/>
    <property type="molecule type" value="Genomic_DNA"/>
</dbReference>
<proteinExistence type="predicted"/>